<dbReference type="PROSITE" id="PS51257">
    <property type="entry name" value="PROKAR_LIPOPROTEIN"/>
    <property type="match status" value="1"/>
</dbReference>
<dbReference type="OrthoDB" id="268334at2"/>
<keyword evidence="2" id="KW-0732">Signal</keyword>
<comment type="caution">
    <text evidence="3">The sequence shown here is derived from an EMBL/GenBank/DDBJ whole genome shotgun (WGS) entry which is preliminary data.</text>
</comment>
<dbReference type="EMBL" id="SJPM01000002">
    <property type="protein sequence ID" value="TWU02049.1"/>
    <property type="molecule type" value="Genomic_DNA"/>
</dbReference>
<sequence length="141" mass="15605" precursor="true">MKLPSNIFPAFWLVLATACTVTLGGCRLCADCDLDSYPSYGGSWQRTVRDSGRVGSVFDPGGSRAADLSERIDAESAEAFNRTKDGKAPQEDKPEAESPENTEESPLDDEERLKQMEDRLLGLELQDINHQEPQDGGQDWR</sequence>
<feature type="signal peptide" evidence="2">
    <location>
        <begin position="1"/>
        <end position="18"/>
    </location>
</feature>
<reference evidence="3 4" key="1">
    <citation type="submission" date="2019-02" db="EMBL/GenBank/DDBJ databases">
        <title>Deep-cultivation of Planctomycetes and their phenomic and genomic characterization uncovers novel biology.</title>
        <authorList>
            <person name="Wiegand S."/>
            <person name="Jogler M."/>
            <person name="Boedeker C."/>
            <person name="Pinto D."/>
            <person name="Vollmers J."/>
            <person name="Rivas-Marin E."/>
            <person name="Kohn T."/>
            <person name="Peeters S.H."/>
            <person name="Heuer A."/>
            <person name="Rast P."/>
            <person name="Oberbeckmann S."/>
            <person name="Bunk B."/>
            <person name="Jeske O."/>
            <person name="Meyerdierks A."/>
            <person name="Storesund J.E."/>
            <person name="Kallscheuer N."/>
            <person name="Luecker S."/>
            <person name="Lage O.M."/>
            <person name="Pohl T."/>
            <person name="Merkel B.J."/>
            <person name="Hornburger P."/>
            <person name="Mueller R.-W."/>
            <person name="Bruemmer F."/>
            <person name="Labrenz M."/>
            <person name="Spormann A.M."/>
            <person name="Op Den Camp H."/>
            <person name="Overmann J."/>
            <person name="Amann R."/>
            <person name="Jetten M.S.M."/>
            <person name="Mascher T."/>
            <person name="Medema M.H."/>
            <person name="Devos D.P."/>
            <person name="Kaster A.-K."/>
            <person name="Ovreas L."/>
            <person name="Rohde M."/>
            <person name="Galperin M.Y."/>
            <person name="Jogler C."/>
        </authorList>
    </citation>
    <scope>NUCLEOTIDE SEQUENCE [LARGE SCALE GENOMIC DNA]</scope>
    <source>
        <strain evidence="3 4">Pla100</strain>
    </source>
</reference>
<dbReference type="RefSeq" id="WP_146577225.1">
    <property type="nucleotide sequence ID" value="NZ_SJPM01000002.1"/>
</dbReference>
<feature type="compositionally biased region" description="Basic and acidic residues" evidence="1">
    <location>
        <begin position="81"/>
        <end position="96"/>
    </location>
</feature>
<evidence type="ECO:0008006" key="5">
    <source>
        <dbReference type="Google" id="ProtNLM"/>
    </source>
</evidence>
<feature type="compositionally biased region" description="Basic and acidic residues" evidence="1">
    <location>
        <begin position="111"/>
        <end position="141"/>
    </location>
</feature>
<gene>
    <name evidence="3" type="ORF">Pla100_17880</name>
</gene>
<feature type="region of interest" description="Disordered" evidence="1">
    <location>
        <begin position="52"/>
        <end position="141"/>
    </location>
</feature>
<organism evidence="3 4">
    <name type="scientific">Neorhodopirellula pilleata</name>
    <dbReference type="NCBI Taxonomy" id="2714738"/>
    <lineage>
        <taxon>Bacteria</taxon>
        <taxon>Pseudomonadati</taxon>
        <taxon>Planctomycetota</taxon>
        <taxon>Planctomycetia</taxon>
        <taxon>Pirellulales</taxon>
        <taxon>Pirellulaceae</taxon>
        <taxon>Neorhodopirellula</taxon>
    </lineage>
</organism>
<evidence type="ECO:0000313" key="3">
    <source>
        <dbReference type="EMBL" id="TWU02049.1"/>
    </source>
</evidence>
<evidence type="ECO:0000256" key="2">
    <source>
        <dbReference type="SAM" id="SignalP"/>
    </source>
</evidence>
<protein>
    <recommendedName>
        <fullName evidence="5">Secreted protein</fullName>
    </recommendedName>
</protein>
<dbReference type="AlphaFoldDB" id="A0A5C6AS15"/>
<dbReference type="Proteomes" id="UP000316213">
    <property type="component" value="Unassembled WGS sequence"/>
</dbReference>
<evidence type="ECO:0000256" key="1">
    <source>
        <dbReference type="SAM" id="MobiDB-lite"/>
    </source>
</evidence>
<name>A0A5C6AS15_9BACT</name>
<evidence type="ECO:0000313" key="4">
    <source>
        <dbReference type="Proteomes" id="UP000316213"/>
    </source>
</evidence>
<accession>A0A5C6AS15</accession>
<feature type="compositionally biased region" description="Acidic residues" evidence="1">
    <location>
        <begin position="97"/>
        <end position="110"/>
    </location>
</feature>
<feature type="chain" id="PRO_5023055571" description="Secreted protein" evidence="2">
    <location>
        <begin position="19"/>
        <end position="141"/>
    </location>
</feature>
<keyword evidence="4" id="KW-1185">Reference proteome</keyword>
<proteinExistence type="predicted"/>